<dbReference type="WBParaSite" id="Csp11.Scaffold463.g1551.t1">
    <property type="protein sequence ID" value="Csp11.Scaffold463.g1551.t1"/>
    <property type="gene ID" value="Csp11.Scaffold463.g1551"/>
</dbReference>
<accession>A0A1I7T1M9</accession>
<evidence type="ECO:0000313" key="3">
    <source>
        <dbReference type="WBParaSite" id="Csp11.Scaffold463.g1551.t1"/>
    </source>
</evidence>
<reference evidence="3" key="1">
    <citation type="submission" date="2016-11" db="UniProtKB">
        <authorList>
            <consortium name="WormBaseParasite"/>
        </authorList>
    </citation>
    <scope>IDENTIFICATION</scope>
</reference>
<organism evidence="2 3">
    <name type="scientific">Caenorhabditis tropicalis</name>
    <dbReference type="NCBI Taxonomy" id="1561998"/>
    <lineage>
        <taxon>Eukaryota</taxon>
        <taxon>Metazoa</taxon>
        <taxon>Ecdysozoa</taxon>
        <taxon>Nematoda</taxon>
        <taxon>Chromadorea</taxon>
        <taxon>Rhabditida</taxon>
        <taxon>Rhabditina</taxon>
        <taxon>Rhabditomorpha</taxon>
        <taxon>Rhabditoidea</taxon>
        <taxon>Rhabditidae</taxon>
        <taxon>Peloderinae</taxon>
        <taxon>Caenorhabditis</taxon>
    </lineage>
</organism>
<dbReference type="AlphaFoldDB" id="A0A1I7T1M9"/>
<protein>
    <submittedName>
        <fullName evidence="3">Serpentine receptor class gamma</fullName>
    </submittedName>
</protein>
<feature type="transmembrane region" description="Helical" evidence="1">
    <location>
        <begin position="77"/>
        <end position="99"/>
    </location>
</feature>
<dbReference type="Proteomes" id="UP000095282">
    <property type="component" value="Unplaced"/>
</dbReference>
<keyword evidence="1" id="KW-0472">Membrane</keyword>
<sequence length="119" mass="14437">MGGWTYYYGFNKMTWCFFSLHYDFFSYQLIILTVFMMVLKETFSKTFILVPVLILNQQFALYRAEEQPPLHNINARILYYDLNIIPELFLPTSVFWDFLMKRRSERRKTNQVDFVVDTS</sequence>
<name>A0A1I7T1M9_9PELO</name>
<keyword evidence="1" id="KW-1133">Transmembrane helix</keyword>
<evidence type="ECO:0000256" key="1">
    <source>
        <dbReference type="SAM" id="Phobius"/>
    </source>
</evidence>
<proteinExistence type="predicted"/>
<keyword evidence="2" id="KW-1185">Reference proteome</keyword>
<keyword evidence="1" id="KW-0812">Transmembrane</keyword>
<evidence type="ECO:0000313" key="2">
    <source>
        <dbReference type="Proteomes" id="UP000095282"/>
    </source>
</evidence>
<feature type="transmembrane region" description="Helical" evidence="1">
    <location>
        <begin position="20"/>
        <end position="39"/>
    </location>
</feature>